<comment type="similarity">
    <text evidence="1">Belongs to the glycosyltransferase 2 family.</text>
</comment>
<evidence type="ECO:0000256" key="3">
    <source>
        <dbReference type="ARBA" id="ARBA00022679"/>
    </source>
</evidence>
<keyword evidence="7" id="KW-1185">Reference proteome</keyword>
<proteinExistence type="inferred from homology"/>
<feature type="transmembrane region" description="Helical" evidence="5">
    <location>
        <begin position="371"/>
        <end position="391"/>
    </location>
</feature>
<evidence type="ECO:0000256" key="4">
    <source>
        <dbReference type="SAM" id="MobiDB-lite"/>
    </source>
</evidence>
<dbReference type="RefSeq" id="WP_058846646.1">
    <property type="nucleotide sequence ID" value="NZ_LOCL01000028.1"/>
</dbReference>
<dbReference type="PANTHER" id="PTHR43630">
    <property type="entry name" value="POLY-BETA-1,6-N-ACETYL-D-GLUCOSAMINE SYNTHASE"/>
    <property type="match status" value="1"/>
</dbReference>
<evidence type="ECO:0000256" key="2">
    <source>
        <dbReference type="ARBA" id="ARBA00022676"/>
    </source>
</evidence>
<reference evidence="6 7" key="1">
    <citation type="submission" date="2015-12" db="EMBL/GenBank/DDBJ databases">
        <title>Draft genome sequence of Streptomyces silvensis ATCC 53525, a producer of novel hormone antagonists.</title>
        <authorList>
            <person name="Johnston C.W."/>
            <person name="Li Y."/>
            <person name="Magarvey N.A."/>
        </authorList>
    </citation>
    <scope>NUCLEOTIDE SEQUENCE [LARGE SCALE GENOMIC DNA]</scope>
    <source>
        <strain evidence="6 7">ATCC 53525</strain>
    </source>
</reference>
<dbReference type="EMBL" id="LOCL01000028">
    <property type="protein sequence ID" value="KUF19156.1"/>
    <property type="molecule type" value="Genomic_DNA"/>
</dbReference>
<evidence type="ECO:0000256" key="5">
    <source>
        <dbReference type="SAM" id="Phobius"/>
    </source>
</evidence>
<comment type="caution">
    <text evidence="6">The sequence shown here is derived from an EMBL/GenBank/DDBJ whole genome shotgun (WGS) entry which is preliminary data.</text>
</comment>
<feature type="transmembrane region" description="Helical" evidence="5">
    <location>
        <begin position="330"/>
        <end position="351"/>
    </location>
</feature>
<gene>
    <name evidence="6" type="ORF">AT728_21565</name>
</gene>
<feature type="compositionally biased region" description="Basic and acidic residues" evidence="4">
    <location>
        <begin position="415"/>
        <end position="426"/>
    </location>
</feature>
<dbReference type="Gene3D" id="3.90.550.10">
    <property type="entry name" value="Spore Coat Polysaccharide Biosynthesis Protein SpsA, Chain A"/>
    <property type="match status" value="1"/>
</dbReference>
<feature type="region of interest" description="Disordered" evidence="4">
    <location>
        <begin position="405"/>
        <end position="426"/>
    </location>
</feature>
<name>A0A0W7X8T4_9ACTN</name>
<keyword evidence="5" id="KW-0812">Transmembrane</keyword>
<dbReference type="CDD" id="cd06423">
    <property type="entry name" value="CESA_like"/>
    <property type="match status" value="1"/>
</dbReference>
<protein>
    <submittedName>
        <fullName evidence="6">Glycosyl transferase</fullName>
    </submittedName>
</protein>
<dbReference type="Pfam" id="PF13641">
    <property type="entry name" value="Glyco_tranf_2_3"/>
    <property type="match status" value="1"/>
</dbReference>
<dbReference type="GO" id="GO:0016757">
    <property type="term" value="F:glycosyltransferase activity"/>
    <property type="evidence" value="ECO:0007669"/>
    <property type="project" value="UniProtKB-KW"/>
</dbReference>
<dbReference type="STRING" id="1765722.AT728_21565"/>
<organism evidence="6 7">
    <name type="scientific">Streptomyces silvensis</name>
    <dbReference type="NCBI Taxonomy" id="1765722"/>
    <lineage>
        <taxon>Bacteria</taxon>
        <taxon>Bacillati</taxon>
        <taxon>Actinomycetota</taxon>
        <taxon>Actinomycetes</taxon>
        <taxon>Kitasatosporales</taxon>
        <taxon>Streptomycetaceae</taxon>
        <taxon>Streptomyces</taxon>
    </lineage>
</organism>
<keyword evidence="5" id="KW-1133">Transmembrane helix</keyword>
<keyword evidence="2" id="KW-0328">Glycosyltransferase</keyword>
<dbReference type="SUPFAM" id="SSF53448">
    <property type="entry name" value="Nucleotide-diphospho-sugar transferases"/>
    <property type="match status" value="1"/>
</dbReference>
<feature type="transmembrane region" description="Helical" evidence="5">
    <location>
        <begin position="299"/>
        <end position="323"/>
    </location>
</feature>
<sequence length="426" mass="47368">MVITCLLAVTVLHTVNATLTLRWMLHAWATPHRPEAASFPAPDGEPALAFSLLLPARHEEQVLRHTVQSLLAADHPDFEIVVITGDDDPGTTALARRLAAERPDRVRQVTDDSARKNKPRALNTALPVCRGEIIGVFDAEDLVHPQLLRHVDSAFRLQGADVVQGGVQLMNHADSWYALRNCLEYFFWFRSRLHVHARQGFVPLGGNTVFVRAALLREAGGWDGDCLAEDCELGVRLASRDAKVVVGYHPVLVTREETPGTLRALLRQRTRWNQGFLQVLRKGEWRRLPTARRRLLARYLLATPFLQAATGLCMPVVFAIALLDGVHLGAALAAWAPLFLLAATALFESAALHDFGRAYGLAVGPAHHLRLWWSLPLYSLVLSGAAVRAGWREYRRHTDWELTAHTGAHLPAPRPQERSRGTEEQS</sequence>
<dbReference type="InterPro" id="IPR029044">
    <property type="entry name" value="Nucleotide-diphossugar_trans"/>
</dbReference>
<evidence type="ECO:0000313" key="7">
    <source>
        <dbReference type="Proteomes" id="UP000054804"/>
    </source>
</evidence>
<dbReference type="AlphaFoldDB" id="A0A0W7X8T4"/>
<dbReference type="Proteomes" id="UP000054804">
    <property type="component" value="Unassembled WGS sequence"/>
</dbReference>
<evidence type="ECO:0000256" key="1">
    <source>
        <dbReference type="ARBA" id="ARBA00006739"/>
    </source>
</evidence>
<keyword evidence="3 6" id="KW-0808">Transferase</keyword>
<dbReference type="PANTHER" id="PTHR43630:SF1">
    <property type="entry name" value="POLY-BETA-1,6-N-ACETYL-D-GLUCOSAMINE SYNTHASE"/>
    <property type="match status" value="1"/>
</dbReference>
<evidence type="ECO:0000313" key="6">
    <source>
        <dbReference type="EMBL" id="KUF19156.1"/>
    </source>
</evidence>
<keyword evidence="5" id="KW-0472">Membrane</keyword>
<accession>A0A0W7X8T4</accession>